<evidence type="ECO:0000256" key="12">
    <source>
        <dbReference type="ARBA" id="ARBA00031213"/>
    </source>
</evidence>
<evidence type="ECO:0000256" key="1">
    <source>
        <dbReference type="ARBA" id="ARBA00002399"/>
    </source>
</evidence>
<dbReference type="PROSITE" id="PS51918">
    <property type="entry name" value="RADICAL_SAM"/>
    <property type="match status" value="1"/>
</dbReference>
<keyword evidence="8" id="KW-0819">tRNA processing</keyword>
<accession>A0A401PIP5</accession>
<dbReference type="GO" id="GO:0035598">
    <property type="term" value="F:tRNA (N(6)-L-threonylcarbamoyladenosine(37)-C(2))-methylthiotransferase activity"/>
    <property type="evidence" value="ECO:0007669"/>
    <property type="project" value="UniProtKB-EC"/>
</dbReference>
<evidence type="ECO:0000256" key="13">
    <source>
        <dbReference type="ARBA" id="ARBA00051661"/>
    </source>
</evidence>
<dbReference type="InterPro" id="IPR058240">
    <property type="entry name" value="rSAM_sf"/>
</dbReference>
<comment type="caution">
    <text evidence="15">The sequence shown here is derived from an EMBL/GenBank/DDBJ whole genome shotgun (WGS) entry which is preliminary data.</text>
</comment>
<evidence type="ECO:0000256" key="8">
    <source>
        <dbReference type="ARBA" id="ARBA00022694"/>
    </source>
</evidence>
<dbReference type="PANTHER" id="PTHR11918:SF45">
    <property type="entry name" value="THREONYLCARBAMOYLADENOSINE TRNA METHYLTHIOTRANSFERASE"/>
    <property type="match status" value="1"/>
</dbReference>
<comment type="function">
    <text evidence="1">Catalyzes the methylthiolation of N6-threonylcarbamoyladenosine (t(6)A), leading to the formation of 2-methylthio-N6-threonylcarbamoyladenosine (ms(2)t(6)A) at position 37 in tRNAs that read codons beginning with adenine.</text>
</comment>
<dbReference type="FunFam" id="3.80.30.20:FF:000002">
    <property type="entry name" value="threonylcarbamoyladenosine tRNA methylthiotransferase isoform X2"/>
    <property type="match status" value="1"/>
</dbReference>
<evidence type="ECO:0000256" key="10">
    <source>
        <dbReference type="ARBA" id="ARBA00023004"/>
    </source>
</evidence>
<proteinExistence type="inferred from homology"/>
<evidence type="ECO:0000259" key="14">
    <source>
        <dbReference type="PROSITE" id="PS51918"/>
    </source>
</evidence>
<dbReference type="STRING" id="75743.A0A401PIP5"/>
<name>A0A401PIP5_SCYTO</name>
<dbReference type="Proteomes" id="UP000288216">
    <property type="component" value="Unassembled WGS sequence"/>
</dbReference>
<evidence type="ECO:0000256" key="11">
    <source>
        <dbReference type="ARBA" id="ARBA00023014"/>
    </source>
</evidence>
<sequence length="144" mass="16369">MVKRLCLNACTYCKTKHARGDLASYSVAELVDRAIQSFQEGVCEIWLTSEDTGAYGRDIGTDLPTLLWKLVEVIPEGAMLRLGMTNPPYILEHLEEMAKILLHPRVYSFLHVPVQTGSDSVLMDMKREYCIADFKRVADFLKEQ</sequence>
<dbReference type="SFLD" id="SFLDS00029">
    <property type="entry name" value="Radical_SAM"/>
    <property type="match status" value="1"/>
</dbReference>
<comment type="catalytic activity">
    <reaction evidence="13">
        <text>N(6)-L-threonylcarbamoyladenosine(37) in tRNA + (sulfur carrier)-SH + AH2 + 2 S-adenosyl-L-methionine = 2-methylsulfanyl-N(6)-L-threonylcarbamoyladenosine(37) in tRNA + (sulfur carrier)-H + 5'-deoxyadenosine + L-methionine + A + S-adenosyl-L-homocysteine + 2 H(+)</text>
        <dbReference type="Rhea" id="RHEA:37075"/>
        <dbReference type="Rhea" id="RHEA-COMP:10163"/>
        <dbReference type="Rhea" id="RHEA-COMP:11092"/>
        <dbReference type="Rhea" id="RHEA-COMP:14737"/>
        <dbReference type="Rhea" id="RHEA-COMP:14739"/>
        <dbReference type="ChEBI" id="CHEBI:13193"/>
        <dbReference type="ChEBI" id="CHEBI:15378"/>
        <dbReference type="ChEBI" id="CHEBI:17319"/>
        <dbReference type="ChEBI" id="CHEBI:17499"/>
        <dbReference type="ChEBI" id="CHEBI:29917"/>
        <dbReference type="ChEBI" id="CHEBI:57844"/>
        <dbReference type="ChEBI" id="CHEBI:57856"/>
        <dbReference type="ChEBI" id="CHEBI:59789"/>
        <dbReference type="ChEBI" id="CHEBI:64428"/>
        <dbReference type="ChEBI" id="CHEBI:74418"/>
        <dbReference type="ChEBI" id="CHEBI:74420"/>
        <dbReference type="EC" id="2.8.4.5"/>
    </reaction>
</comment>
<dbReference type="PANTHER" id="PTHR11918">
    <property type="entry name" value="RADICAL SAM PROTEINS"/>
    <property type="match status" value="1"/>
</dbReference>
<keyword evidence="11" id="KW-0411">Iron-sulfur</keyword>
<evidence type="ECO:0000256" key="2">
    <source>
        <dbReference type="ARBA" id="ARBA00008616"/>
    </source>
</evidence>
<comment type="similarity">
    <text evidence="2">Belongs to the methylthiotransferase family. CDKAL1 subfamily.</text>
</comment>
<reference evidence="15 16" key="1">
    <citation type="journal article" date="2018" name="Nat. Ecol. Evol.">
        <title>Shark genomes provide insights into elasmobranch evolution and the origin of vertebrates.</title>
        <authorList>
            <person name="Hara Y"/>
            <person name="Yamaguchi K"/>
            <person name="Onimaru K"/>
            <person name="Kadota M"/>
            <person name="Koyanagi M"/>
            <person name="Keeley SD"/>
            <person name="Tatsumi K"/>
            <person name="Tanaka K"/>
            <person name="Motone F"/>
            <person name="Kageyama Y"/>
            <person name="Nozu R"/>
            <person name="Adachi N"/>
            <person name="Nishimura O"/>
            <person name="Nakagawa R"/>
            <person name="Tanegashima C"/>
            <person name="Kiyatake I"/>
            <person name="Matsumoto R"/>
            <person name="Murakumo K"/>
            <person name="Nishida K"/>
            <person name="Terakita A"/>
            <person name="Kuratani S"/>
            <person name="Sato K"/>
            <person name="Hyodo S Kuraku.S."/>
        </authorList>
    </citation>
    <scope>NUCLEOTIDE SEQUENCE [LARGE SCALE GENOMIC DNA]</scope>
</reference>
<evidence type="ECO:0000256" key="7">
    <source>
        <dbReference type="ARBA" id="ARBA00022691"/>
    </source>
</evidence>
<dbReference type="InterPro" id="IPR007197">
    <property type="entry name" value="rSAM"/>
</dbReference>
<evidence type="ECO:0000256" key="5">
    <source>
        <dbReference type="ARBA" id="ARBA00022485"/>
    </source>
</evidence>
<keyword evidence="7" id="KW-0949">S-adenosyl-L-methionine</keyword>
<dbReference type="AlphaFoldDB" id="A0A401PIP5"/>
<keyword evidence="10" id="KW-0408">Iron</keyword>
<dbReference type="GO" id="GO:0051539">
    <property type="term" value="F:4 iron, 4 sulfur cluster binding"/>
    <property type="evidence" value="ECO:0007669"/>
    <property type="project" value="UniProtKB-KW"/>
</dbReference>
<evidence type="ECO:0000256" key="4">
    <source>
        <dbReference type="ARBA" id="ARBA00018810"/>
    </source>
</evidence>
<dbReference type="GO" id="GO:0005783">
    <property type="term" value="C:endoplasmic reticulum"/>
    <property type="evidence" value="ECO:0007669"/>
    <property type="project" value="TreeGrafter"/>
</dbReference>
<dbReference type="GO" id="GO:0046872">
    <property type="term" value="F:metal ion binding"/>
    <property type="evidence" value="ECO:0007669"/>
    <property type="project" value="UniProtKB-KW"/>
</dbReference>
<evidence type="ECO:0000256" key="6">
    <source>
        <dbReference type="ARBA" id="ARBA00022679"/>
    </source>
</evidence>
<dbReference type="Gene3D" id="3.80.30.20">
    <property type="entry name" value="tm_1862 like domain"/>
    <property type="match status" value="1"/>
</dbReference>
<dbReference type="InterPro" id="IPR023404">
    <property type="entry name" value="rSAM_horseshoe"/>
</dbReference>
<feature type="domain" description="Radical SAM core" evidence="14">
    <location>
        <begin position="1"/>
        <end position="144"/>
    </location>
</feature>
<evidence type="ECO:0000313" key="16">
    <source>
        <dbReference type="Proteomes" id="UP000288216"/>
    </source>
</evidence>
<dbReference type="OrthoDB" id="1730074at2759"/>
<dbReference type="SUPFAM" id="SSF102114">
    <property type="entry name" value="Radical SAM enzymes"/>
    <property type="match status" value="1"/>
</dbReference>
<keyword evidence="16" id="KW-1185">Reference proteome</keyword>
<evidence type="ECO:0000256" key="3">
    <source>
        <dbReference type="ARBA" id="ARBA00013273"/>
    </source>
</evidence>
<dbReference type="Pfam" id="PF04055">
    <property type="entry name" value="Radical_SAM"/>
    <property type="match status" value="1"/>
</dbReference>
<evidence type="ECO:0000256" key="9">
    <source>
        <dbReference type="ARBA" id="ARBA00022723"/>
    </source>
</evidence>
<dbReference type="EC" id="2.8.4.5" evidence="3"/>
<gene>
    <name evidence="15" type="ORF">scyTo_0002278</name>
</gene>
<evidence type="ECO:0000313" key="15">
    <source>
        <dbReference type="EMBL" id="GCB72971.1"/>
    </source>
</evidence>
<keyword evidence="6" id="KW-0808">Transferase</keyword>
<dbReference type="EMBL" id="BFAA01000557">
    <property type="protein sequence ID" value="GCB72971.1"/>
    <property type="molecule type" value="Genomic_DNA"/>
</dbReference>
<keyword evidence="5" id="KW-0004">4Fe-4S</keyword>
<organism evidence="15 16">
    <name type="scientific">Scyliorhinus torazame</name>
    <name type="common">Cloudy catshark</name>
    <name type="synonym">Catulus torazame</name>
    <dbReference type="NCBI Taxonomy" id="75743"/>
    <lineage>
        <taxon>Eukaryota</taxon>
        <taxon>Metazoa</taxon>
        <taxon>Chordata</taxon>
        <taxon>Craniata</taxon>
        <taxon>Vertebrata</taxon>
        <taxon>Chondrichthyes</taxon>
        <taxon>Elasmobranchii</taxon>
        <taxon>Galeomorphii</taxon>
        <taxon>Galeoidea</taxon>
        <taxon>Carcharhiniformes</taxon>
        <taxon>Scyliorhinidae</taxon>
        <taxon>Scyliorhinus</taxon>
    </lineage>
</organism>
<protein>
    <recommendedName>
        <fullName evidence="4">Threonylcarbamoyladenosine tRNA methylthiotransferase</fullName>
        <ecNumber evidence="3">2.8.4.5</ecNumber>
    </recommendedName>
    <alternativeName>
        <fullName evidence="12">tRNA-t(6)A37 methylthiotransferase</fullName>
    </alternativeName>
</protein>
<keyword evidence="9" id="KW-0479">Metal-binding</keyword>